<accession>A0AAV4SP79</accession>
<comment type="caution">
    <text evidence="1">The sequence shown here is derived from an EMBL/GenBank/DDBJ whole genome shotgun (WGS) entry which is preliminary data.</text>
</comment>
<proteinExistence type="predicted"/>
<organism evidence="1 2">
    <name type="scientific">Caerostris darwini</name>
    <dbReference type="NCBI Taxonomy" id="1538125"/>
    <lineage>
        <taxon>Eukaryota</taxon>
        <taxon>Metazoa</taxon>
        <taxon>Ecdysozoa</taxon>
        <taxon>Arthropoda</taxon>
        <taxon>Chelicerata</taxon>
        <taxon>Arachnida</taxon>
        <taxon>Araneae</taxon>
        <taxon>Araneomorphae</taxon>
        <taxon>Entelegynae</taxon>
        <taxon>Araneoidea</taxon>
        <taxon>Araneidae</taxon>
        <taxon>Caerostris</taxon>
    </lineage>
</organism>
<gene>
    <name evidence="1" type="ORF">CDAR_577261</name>
</gene>
<dbReference type="EMBL" id="BPLQ01008264">
    <property type="protein sequence ID" value="GIY36248.1"/>
    <property type="molecule type" value="Genomic_DNA"/>
</dbReference>
<evidence type="ECO:0000313" key="2">
    <source>
        <dbReference type="Proteomes" id="UP001054837"/>
    </source>
</evidence>
<reference evidence="1 2" key="1">
    <citation type="submission" date="2021-06" db="EMBL/GenBank/DDBJ databases">
        <title>Caerostris darwini draft genome.</title>
        <authorList>
            <person name="Kono N."/>
            <person name="Arakawa K."/>
        </authorList>
    </citation>
    <scope>NUCLEOTIDE SEQUENCE [LARGE SCALE GENOMIC DNA]</scope>
</reference>
<protein>
    <submittedName>
        <fullName evidence="1">Uncharacterized protein</fullName>
    </submittedName>
</protein>
<evidence type="ECO:0000313" key="1">
    <source>
        <dbReference type="EMBL" id="GIY36248.1"/>
    </source>
</evidence>
<keyword evidence="2" id="KW-1185">Reference proteome</keyword>
<dbReference type="Proteomes" id="UP001054837">
    <property type="component" value="Unassembled WGS sequence"/>
</dbReference>
<dbReference type="AlphaFoldDB" id="A0AAV4SP79"/>
<sequence>MDAGLVTAKTLKASAATVKKAEEDVITAEDQFFQDRSSRLPPRQIITIANAQERNRHHKEQFPLLLCYYLMHCIYLFI</sequence>
<name>A0AAV4SP79_9ARAC</name>